<dbReference type="Proteomes" id="UP001556367">
    <property type="component" value="Unassembled WGS sequence"/>
</dbReference>
<feature type="compositionally biased region" description="Basic and acidic residues" evidence="5">
    <location>
        <begin position="269"/>
        <end position="290"/>
    </location>
</feature>
<dbReference type="Pfam" id="PF12253">
    <property type="entry name" value="CAF1A_dimeriz"/>
    <property type="match status" value="1"/>
</dbReference>
<organism evidence="7 8">
    <name type="scientific">Hohenbuehelia grisea</name>
    <dbReference type="NCBI Taxonomy" id="104357"/>
    <lineage>
        <taxon>Eukaryota</taxon>
        <taxon>Fungi</taxon>
        <taxon>Dikarya</taxon>
        <taxon>Basidiomycota</taxon>
        <taxon>Agaricomycotina</taxon>
        <taxon>Agaricomycetes</taxon>
        <taxon>Agaricomycetidae</taxon>
        <taxon>Agaricales</taxon>
        <taxon>Pleurotineae</taxon>
        <taxon>Pleurotaceae</taxon>
        <taxon>Hohenbuehelia</taxon>
    </lineage>
</organism>
<evidence type="ECO:0000256" key="2">
    <source>
        <dbReference type="ARBA" id="ARBA00022763"/>
    </source>
</evidence>
<feature type="compositionally biased region" description="Polar residues" evidence="5">
    <location>
        <begin position="213"/>
        <end position="224"/>
    </location>
</feature>
<evidence type="ECO:0000256" key="4">
    <source>
        <dbReference type="ARBA" id="ARBA00023242"/>
    </source>
</evidence>
<evidence type="ECO:0000256" key="1">
    <source>
        <dbReference type="ARBA" id="ARBA00004123"/>
    </source>
</evidence>
<evidence type="ECO:0000259" key="6">
    <source>
        <dbReference type="Pfam" id="PF12253"/>
    </source>
</evidence>
<feature type="compositionally biased region" description="Acidic residues" evidence="5">
    <location>
        <begin position="516"/>
        <end position="561"/>
    </location>
</feature>
<keyword evidence="8" id="KW-1185">Reference proteome</keyword>
<feature type="compositionally biased region" description="Polar residues" evidence="5">
    <location>
        <begin position="1"/>
        <end position="13"/>
    </location>
</feature>
<sequence length="771" mass="85561">MSASTSSTPTTDVPQPPDKSNIVELKNGKVVFKQKPISFEKLSETMQGIVSLRALLEERIEKQDSPFTDFPEEHRPLIAKLAHESDKSLSVLAKHLSQELNPMPEDDEQPFAGSSHSGILPASALEAAISSILERNNYGLDSLFTGAKPPAAISVWRWEVKPEYWDWLPKASREKAEARMQERMEAKKYLLAIFEALPQVERDKILDPKGTKGSISVNKMNSTKATKESPAKTPAKKPNGKGKEENDAVSESPILTEKTKTGDASRVTKTKERDEKKVAMAEKEKNEKNAQNKSRSLMASFLGMHKPSKATSPSKAQSPSHAGPSTSMSEFERTFKPFVLKKDAQLAPLNFFRCKEKDRRPARDVIVIDADDDPPVMTNSVLEPLATSVDDEASLSQMSRDARLSSALSLLNLSTTPPRRRLRRGATTPFKTFHPLAVRDIMTQLSEAEVTGDEALVRTLLKRLRDRQLIPAKVLIFADDARPGYFGTWTRNSRIIGPRTPIARDFLVLDYSYDSGEEWEEETPGDADDVNDDGEEEDDNESVDSDVDSWLVDDEEELEQPLEEREPSPLLPDIPLPALTGKRKAEPGHKKLTKKRKVVVPLVPFARGPCWESTIGHCEFDLLKPYRIQLFNDTPFPIDPFAFISTPIEDLKAPECSSEAIAPTNGSTPAKAVDSSMPPPSVPTIVKRTALAPKTPFPEAHLPFLLTKIQSLQAASITYLVEAIFQDLRAHKVKKNAIEAKVREVGEKCKQNKYWVVKPGLLATAQGLSPA</sequence>
<evidence type="ECO:0000313" key="8">
    <source>
        <dbReference type="Proteomes" id="UP001556367"/>
    </source>
</evidence>
<evidence type="ECO:0000256" key="5">
    <source>
        <dbReference type="SAM" id="MobiDB-lite"/>
    </source>
</evidence>
<feature type="region of interest" description="Disordered" evidence="5">
    <location>
        <begin position="516"/>
        <end position="592"/>
    </location>
</feature>
<dbReference type="PANTHER" id="PTHR15272">
    <property type="entry name" value="CHROMATIN ASSEMBLY FACTOR 1 SUBUNIT A CAF-1 SUBUNIT A"/>
    <property type="match status" value="1"/>
</dbReference>
<evidence type="ECO:0000313" key="7">
    <source>
        <dbReference type="EMBL" id="KAL0947089.1"/>
    </source>
</evidence>
<dbReference type="InterPro" id="IPR022043">
    <property type="entry name" value="CAF1A_DD"/>
</dbReference>
<dbReference type="PANTHER" id="PTHR15272:SF0">
    <property type="entry name" value="CHROMATIN ASSEMBLY FACTOR 1 SUBUNIT A"/>
    <property type="match status" value="1"/>
</dbReference>
<keyword evidence="2" id="KW-0227">DNA damage</keyword>
<feature type="region of interest" description="Disordered" evidence="5">
    <location>
        <begin position="205"/>
        <end position="293"/>
    </location>
</feature>
<accession>A0ABR3IUQ8</accession>
<dbReference type="EMBL" id="JASNQZ010000015">
    <property type="protein sequence ID" value="KAL0947089.1"/>
    <property type="molecule type" value="Genomic_DNA"/>
</dbReference>
<comment type="caution">
    <text evidence="7">The sequence shown here is derived from an EMBL/GenBank/DDBJ whole genome shotgun (WGS) entry which is preliminary data.</text>
</comment>
<gene>
    <name evidence="7" type="ORF">HGRIS_013230</name>
</gene>
<keyword evidence="3" id="KW-0234">DNA repair</keyword>
<name>A0ABR3IUQ8_9AGAR</name>
<protein>
    <recommendedName>
        <fullName evidence="6">Chromatin assembly factor 1 subunit A dimerization domain-containing protein</fullName>
    </recommendedName>
</protein>
<evidence type="ECO:0000256" key="3">
    <source>
        <dbReference type="ARBA" id="ARBA00023204"/>
    </source>
</evidence>
<feature type="region of interest" description="Disordered" evidence="5">
    <location>
        <begin position="305"/>
        <end position="329"/>
    </location>
</feature>
<reference evidence="8" key="1">
    <citation type="submission" date="2024-06" db="EMBL/GenBank/DDBJ databases">
        <title>Multi-omics analyses provide insights into the biosynthesis of the anticancer antibiotic pleurotin in Hohenbuehelia grisea.</title>
        <authorList>
            <person name="Weaver J.A."/>
            <person name="Alberti F."/>
        </authorList>
    </citation>
    <scope>NUCLEOTIDE SEQUENCE [LARGE SCALE GENOMIC DNA]</scope>
    <source>
        <strain evidence="8">T-177</strain>
    </source>
</reference>
<feature type="compositionally biased region" description="Polar residues" evidence="5">
    <location>
        <begin position="309"/>
        <end position="329"/>
    </location>
</feature>
<comment type="subcellular location">
    <subcellularLocation>
        <location evidence="1">Nucleus</location>
    </subcellularLocation>
</comment>
<proteinExistence type="predicted"/>
<keyword evidence="4" id="KW-0539">Nucleus</keyword>
<feature type="region of interest" description="Disordered" evidence="5">
    <location>
        <begin position="1"/>
        <end position="22"/>
    </location>
</feature>
<feature type="domain" description="Chromatin assembly factor 1 subunit A dimerization" evidence="6">
    <location>
        <begin position="473"/>
        <end position="543"/>
    </location>
</feature>